<dbReference type="NCBIfam" id="NF009180">
    <property type="entry name" value="PRK12528.1"/>
    <property type="match status" value="1"/>
</dbReference>
<dbReference type="GO" id="GO:0006352">
    <property type="term" value="P:DNA-templated transcription initiation"/>
    <property type="evidence" value="ECO:0007669"/>
    <property type="project" value="InterPro"/>
</dbReference>
<name>A0A4Q9QXU5_9GAMM</name>
<evidence type="ECO:0000259" key="6">
    <source>
        <dbReference type="Pfam" id="PF08281"/>
    </source>
</evidence>
<dbReference type="Proteomes" id="UP000292639">
    <property type="component" value="Unassembled WGS sequence"/>
</dbReference>
<dbReference type="InterPro" id="IPR013324">
    <property type="entry name" value="RNA_pol_sigma_r3/r4-like"/>
</dbReference>
<protein>
    <submittedName>
        <fullName evidence="7">RNA polymerase subunit sigma</fullName>
    </submittedName>
</protein>
<accession>A0A4Q9QXU5</accession>
<keyword evidence="4" id="KW-0804">Transcription</keyword>
<dbReference type="AlphaFoldDB" id="A0A4Q9QXU5"/>
<dbReference type="Pfam" id="PF08281">
    <property type="entry name" value="Sigma70_r4_2"/>
    <property type="match status" value="1"/>
</dbReference>
<keyword evidence="3" id="KW-0731">Sigma factor</keyword>
<keyword evidence="8" id="KW-1185">Reference proteome</keyword>
<evidence type="ECO:0000256" key="4">
    <source>
        <dbReference type="ARBA" id="ARBA00023163"/>
    </source>
</evidence>
<keyword evidence="2" id="KW-0805">Transcription regulation</keyword>
<dbReference type="PANTHER" id="PTHR43133">
    <property type="entry name" value="RNA POLYMERASE ECF-TYPE SIGMA FACTO"/>
    <property type="match status" value="1"/>
</dbReference>
<organism evidence="7 8">
    <name type="scientific">Stutzerimonas kirkiae</name>
    <dbReference type="NCBI Taxonomy" id="2211392"/>
    <lineage>
        <taxon>Bacteria</taxon>
        <taxon>Pseudomonadati</taxon>
        <taxon>Pseudomonadota</taxon>
        <taxon>Gammaproteobacteria</taxon>
        <taxon>Pseudomonadales</taxon>
        <taxon>Pseudomonadaceae</taxon>
        <taxon>Stutzerimonas</taxon>
    </lineage>
</organism>
<evidence type="ECO:0000259" key="5">
    <source>
        <dbReference type="Pfam" id="PF04542"/>
    </source>
</evidence>
<dbReference type="EMBL" id="QJUP01000032">
    <property type="protein sequence ID" value="TBU89781.1"/>
    <property type="molecule type" value="Genomic_DNA"/>
</dbReference>
<dbReference type="GO" id="GO:0003677">
    <property type="term" value="F:DNA binding"/>
    <property type="evidence" value="ECO:0007669"/>
    <property type="project" value="InterPro"/>
</dbReference>
<dbReference type="Gene3D" id="1.10.10.10">
    <property type="entry name" value="Winged helix-like DNA-binding domain superfamily/Winged helix DNA-binding domain"/>
    <property type="match status" value="1"/>
</dbReference>
<dbReference type="Gene3D" id="1.10.1740.10">
    <property type="match status" value="1"/>
</dbReference>
<dbReference type="InterPro" id="IPR039425">
    <property type="entry name" value="RNA_pol_sigma-70-like"/>
</dbReference>
<dbReference type="SUPFAM" id="SSF88659">
    <property type="entry name" value="Sigma3 and sigma4 domains of RNA polymerase sigma factors"/>
    <property type="match status" value="1"/>
</dbReference>
<comment type="similarity">
    <text evidence="1">Belongs to the sigma-70 factor family. ECF subfamily.</text>
</comment>
<feature type="domain" description="RNA polymerase sigma-70 region 2" evidence="5">
    <location>
        <begin position="15"/>
        <end position="84"/>
    </location>
</feature>
<dbReference type="InterPro" id="IPR013249">
    <property type="entry name" value="RNA_pol_sigma70_r4_t2"/>
</dbReference>
<sequence length="176" mass="20718">MPWHEPIPRSDLDRLYRNHNLWLQGWLRRQTECPQLAADLMQDTYLRILASSSALALLRELREPRNYLTTVARRVLFDRLRRQRLERAYLEALAIRPEYQAISTEERVLILDRLREIDRLLDGCGARAKQAFLMAQCLGMSYVEIAQRLGVSLSSVKKYMVKATERCLLLEFDEQP</sequence>
<evidence type="ECO:0000256" key="1">
    <source>
        <dbReference type="ARBA" id="ARBA00010641"/>
    </source>
</evidence>
<comment type="caution">
    <text evidence="7">The sequence shown here is derived from an EMBL/GenBank/DDBJ whole genome shotgun (WGS) entry which is preliminary data.</text>
</comment>
<feature type="domain" description="RNA polymerase sigma factor 70 region 4 type 2" evidence="6">
    <location>
        <begin position="116"/>
        <end position="167"/>
    </location>
</feature>
<evidence type="ECO:0000313" key="7">
    <source>
        <dbReference type="EMBL" id="TBU89781.1"/>
    </source>
</evidence>
<dbReference type="SUPFAM" id="SSF88946">
    <property type="entry name" value="Sigma2 domain of RNA polymerase sigma factors"/>
    <property type="match status" value="1"/>
</dbReference>
<evidence type="ECO:0000313" key="8">
    <source>
        <dbReference type="Proteomes" id="UP000292639"/>
    </source>
</evidence>
<dbReference type="GO" id="GO:0016987">
    <property type="term" value="F:sigma factor activity"/>
    <property type="evidence" value="ECO:0007669"/>
    <property type="project" value="UniProtKB-KW"/>
</dbReference>
<dbReference type="InterPro" id="IPR036388">
    <property type="entry name" value="WH-like_DNA-bd_sf"/>
</dbReference>
<proteinExistence type="inferred from homology"/>
<reference evidence="7 8" key="1">
    <citation type="submission" date="2018-06" db="EMBL/GenBank/DDBJ databases">
        <title>Three novel Pseudomonas species isolated from symptomatic oak.</title>
        <authorList>
            <person name="Bueno-Gonzalez V."/>
            <person name="Brady C."/>
        </authorList>
    </citation>
    <scope>NUCLEOTIDE SEQUENCE [LARGE SCALE GENOMIC DNA]</scope>
    <source>
        <strain evidence="7 8">P17C</strain>
    </source>
</reference>
<dbReference type="NCBIfam" id="TIGR02937">
    <property type="entry name" value="sigma70-ECF"/>
    <property type="match status" value="1"/>
</dbReference>
<dbReference type="PANTHER" id="PTHR43133:SF63">
    <property type="entry name" value="RNA POLYMERASE SIGMA FACTOR FECI-RELATED"/>
    <property type="match status" value="1"/>
</dbReference>
<dbReference type="InterPro" id="IPR007627">
    <property type="entry name" value="RNA_pol_sigma70_r2"/>
</dbReference>
<evidence type="ECO:0000256" key="3">
    <source>
        <dbReference type="ARBA" id="ARBA00023082"/>
    </source>
</evidence>
<dbReference type="InterPro" id="IPR013325">
    <property type="entry name" value="RNA_pol_sigma_r2"/>
</dbReference>
<dbReference type="InterPro" id="IPR014284">
    <property type="entry name" value="RNA_pol_sigma-70_dom"/>
</dbReference>
<evidence type="ECO:0000256" key="2">
    <source>
        <dbReference type="ARBA" id="ARBA00023015"/>
    </source>
</evidence>
<gene>
    <name evidence="7" type="ORF">DNJ96_17190</name>
</gene>
<dbReference type="Pfam" id="PF04542">
    <property type="entry name" value="Sigma70_r2"/>
    <property type="match status" value="1"/>
</dbReference>